<dbReference type="Proteomes" id="UP000298234">
    <property type="component" value="Unassembled WGS sequence"/>
</dbReference>
<name>A0AAX2RB45_BURCE</name>
<evidence type="ECO:0000313" key="1">
    <source>
        <dbReference type="EMBL" id="TEU33326.1"/>
    </source>
</evidence>
<organism evidence="1 2">
    <name type="scientific">Burkholderia cepacia</name>
    <name type="common">Pseudomonas cepacia</name>
    <dbReference type="NCBI Taxonomy" id="292"/>
    <lineage>
        <taxon>Bacteria</taxon>
        <taxon>Pseudomonadati</taxon>
        <taxon>Pseudomonadota</taxon>
        <taxon>Betaproteobacteria</taxon>
        <taxon>Burkholderiales</taxon>
        <taxon>Burkholderiaceae</taxon>
        <taxon>Burkholderia</taxon>
        <taxon>Burkholderia cepacia complex</taxon>
    </lineage>
</organism>
<reference evidence="1 2" key="1">
    <citation type="submission" date="2019-03" db="EMBL/GenBank/DDBJ databases">
        <title>Burkholderia cepacia outbreak.</title>
        <authorList>
            <person name="Farzana R."/>
            <person name="Walsh T.R."/>
        </authorList>
    </citation>
    <scope>NUCLEOTIDE SEQUENCE [LARGE SCALE GENOMIC DNA]</scope>
    <source>
        <strain evidence="2">d13</strain>
    </source>
</reference>
<proteinExistence type="predicted"/>
<evidence type="ECO:0000313" key="2">
    <source>
        <dbReference type="Proteomes" id="UP000298234"/>
    </source>
</evidence>
<gene>
    <name evidence="1" type="ORF">E3D37_41260</name>
</gene>
<comment type="caution">
    <text evidence="1">The sequence shown here is derived from an EMBL/GenBank/DDBJ whole genome shotgun (WGS) entry which is preliminary data.</text>
</comment>
<sequence>MPEIARMAASLVACLARPNGAPHSLPYERFRAFACAFHMETGPSPVRVRASDRRARTRRACRRCRARTRSP</sequence>
<accession>A0AAX2RB45</accession>
<dbReference type="AlphaFoldDB" id="A0AAX2RB45"/>
<protein>
    <submittedName>
        <fullName evidence="1">Uncharacterized protein</fullName>
    </submittedName>
</protein>
<dbReference type="EMBL" id="SNSQ01000086">
    <property type="protein sequence ID" value="TEU33326.1"/>
    <property type="molecule type" value="Genomic_DNA"/>
</dbReference>